<dbReference type="OrthoDB" id="1046782at2759"/>
<dbReference type="SMART" id="SM00148">
    <property type="entry name" value="PLCXc"/>
    <property type="match status" value="1"/>
</dbReference>
<dbReference type="InterPro" id="IPR051057">
    <property type="entry name" value="PI-PLC_domain"/>
</dbReference>
<keyword evidence="3" id="KW-1185">Reference proteome</keyword>
<proteinExistence type="predicted"/>
<dbReference type="PROSITE" id="PS50007">
    <property type="entry name" value="PIPLC_X_DOMAIN"/>
    <property type="match status" value="1"/>
</dbReference>
<name>A0A813HS95_POLGL</name>
<accession>A0A813HS95</accession>
<evidence type="ECO:0000313" key="2">
    <source>
        <dbReference type="EMBL" id="CAE8641034.1"/>
    </source>
</evidence>
<dbReference type="Gene3D" id="3.20.20.190">
    <property type="entry name" value="Phosphatidylinositol (PI) phosphodiesterase"/>
    <property type="match status" value="1"/>
</dbReference>
<dbReference type="PANTHER" id="PTHR13593">
    <property type="match status" value="1"/>
</dbReference>
<dbReference type="InterPro" id="IPR017946">
    <property type="entry name" value="PLC-like_Pdiesterase_TIM-brl"/>
</dbReference>
<dbReference type="GO" id="GO:0006629">
    <property type="term" value="P:lipid metabolic process"/>
    <property type="evidence" value="ECO:0007669"/>
    <property type="project" value="InterPro"/>
</dbReference>
<dbReference type="Proteomes" id="UP000654075">
    <property type="component" value="Unassembled WGS sequence"/>
</dbReference>
<feature type="domain" description="Phosphatidylinositol-specific phospholipase C X" evidence="1">
    <location>
        <begin position="37"/>
        <end position="174"/>
    </location>
</feature>
<protein>
    <recommendedName>
        <fullName evidence="1">Phosphatidylinositol-specific phospholipase C X domain-containing protein</fullName>
    </recommendedName>
</protein>
<evidence type="ECO:0000313" key="3">
    <source>
        <dbReference type="Proteomes" id="UP000654075"/>
    </source>
</evidence>
<dbReference type="AlphaFoldDB" id="A0A813HS95"/>
<dbReference type="PANTHER" id="PTHR13593:SF113">
    <property type="entry name" value="SI:DKEY-266F7.9"/>
    <property type="match status" value="1"/>
</dbReference>
<dbReference type="InterPro" id="IPR000909">
    <property type="entry name" value="PLipase_C_PInositol-sp_X_dom"/>
</dbReference>
<reference evidence="2" key="1">
    <citation type="submission" date="2021-02" db="EMBL/GenBank/DDBJ databases">
        <authorList>
            <person name="Dougan E. K."/>
            <person name="Rhodes N."/>
            <person name="Thang M."/>
            <person name="Chan C."/>
        </authorList>
    </citation>
    <scope>NUCLEOTIDE SEQUENCE</scope>
</reference>
<dbReference type="EMBL" id="CAJNNV010032788">
    <property type="protein sequence ID" value="CAE8641034.1"/>
    <property type="molecule type" value="Genomic_DNA"/>
</dbReference>
<dbReference type="GO" id="GO:0008081">
    <property type="term" value="F:phosphoric diester hydrolase activity"/>
    <property type="evidence" value="ECO:0007669"/>
    <property type="project" value="InterPro"/>
</dbReference>
<dbReference type="SUPFAM" id="SSF51695">
    <property type="entry name" value="PLC-like phosphodiesterases"/>
    <property type="match status" value="1"/>
</dbReference>
<dbReference type="Pfam" id="PF00388">
    <property type="entry name" value="PI-PLC-X"/>
    <property type="match status" value="1"/>
</dbReference>
<comment type="caution">
    <text evidence="2">The sequence shown here is derived from an EMBL/GenBank/DDBJ whole genome shotgun (WGS) entry which is preliminary data.</text>
</comment>
<gene>
    <name evidence="2" type="ORF">PGLA1383_LOCUS55760</name>
</gene>
<dbReference type="OMA" id="DLGMRYD"/>
<sequence>MGQVAITHRGRQMQCKDASGTPLQCWMSTLLPDWLSITDVLMPGTHDSGTFAIESHGCAAVDVASRTQNWDLVSQLMHGVRFLDLRVQSSGSIYHGSVRCNLQLTDVLAECAAFLQRHPQEFLLVRIKHESPSKRTANKVASLMSQCMASFPFWCGHDLPALAELRGKIFLLQQWEGKQLGLQWGSPLMHIQDAFWQASGARKWQTLKTHLASSLARPGHAQSVIHVHFASATSVPYQTPRSIARVVNPRLADYLNAGMRPKGIIVMDFPTVELCSLIVQCNHQLVQIAAERHALKIKSRRPSLTVATSTFSHQESLSSALSSFEMPGSILM</sequence>
<organism evidence="2 3">
    <name type="scientific">Polarella glacialis</name>
    <name type="common">Dinoflagellate</name>
    <dbReference type="NCBI Taxonomy" id="89957"/>
    <lineage>
        <taxon>Eukaryota</taxon>
        <taxon>Sar</taxon>
        <taxon>Alveolata</taxon>
        <taxon>Dinophyceae</taxon>
        <taxon>Suessiales</taxon>
        <taxon>Suessiaceae</taxon>
        <taxon>Polarella</taxon>
    </lineage>
</organism>
<evidence type="ECO:0000259" key="1">
    <source>
        <dbReference type="SMART" id="SM00148"/>
    </source>
</evidence>